<dbReference type="AlphaFoldDB" id="A0A381UC45"/>
<dbReference type="InterPro" id="IPR027417">
    <property type="entry name" value="P-loop_NTPase"/>
</dbReference>
<dbReference type="SUPFAM" id="SSF52540">
    <property type="entry name" value="P-loop containing nucleoside triphosphate hydrolases"/>
    <property type="match status" value="1"/>
</dbReference>
<name>A0A381UC45_9ZZZZ</name>
<proteinExistence type="predicted"/>
<sequence length="232" mass="27589">MVLKESCNKSTVGFSIDDIYKTKEERKELSETVHPLCKVRGVPGTHNIKMGLDTLRSLYYASPETLTLIPSFCKPLDEHYPREKWKKYFGKPNFIFFDAWCGGAKSISEEDWKPPMNDLEREEDPDGIWSKWSNQQLAGEYQELFSLFDFLVLIKVPNISFVYQSRWIQEQTLRRTLSSKKLKKRIMTKREVYRFVMHYERLTHYILEEMPSFADIVLERDEQFNFLFSKVP</sequence>
<organism evidence="1">
    <name type="scientific">marine metagenome</name>
    <dbReference type="NCBI Taxonomy" id="408172"/>
    <lineage>
        <taxon>unclassified sequences</taxon>
        <taxon>metagenomes</taxon>
        <taxon>ecological metagenomes</taxon>
    </lineage>
</organism>
<protein>
    <submittedName>
        <fullName evidence="1">Uncharacterized protein</fullName>
    </submittedName>
</protein>
<dbReference type="Gene3D" id="3.40.50.300">
    <property type="entry name" value="P-loop containing nucleotide triphosphate hydrolases"/>
    <property type="match status" value="1"/>
</dbReference>
<reference evidence="1" key="1">
    <citation type="submission" date="2018-05" db="EMBL/GenBank/DDBJ databases">
        <authorList>
            <person name="Lanie J.A."/>
            <person name="Ng W.-L."/>
            <person name="Kazmierczak K.M."/>
            <person name="Andrzejewski T.M."/>
            <person name="Davidsen T.M."/>
            <person name="Wayne K.J."/>
            <person name="Tettelin H."/>
            <person name="Glass J.I."/>
            <person name="Rusch D."/>
            <person name="Podicherti R."/>
            <person name="Tsui H.-C.T."/>
            <person name="Winkler M.E."/>
        </authorList>
    </citation>
    <scope>NUCLEOTIDE SEQUENCE</scope>
</reference>
<gene>
    <name evidence="1" type="ORF">METZ01_LOCUS78614</name>
</gene>
<dbReference type="EMBL" id="UINC01006146">
    <property type="protein sequence ID" value="SVA25760.1"/>
    <property type="molecule type" value="Genomic_DNA"/>
</dbReference>
<accession>A0A381UC45</accession>
<evidence type="ECO:0000313" key="1">
    <source>
        <dbReference type="EMBL" id="SVA25760.1"/>
    </source>
</evidence>